<keyword evidence="7" id="KW-1185">Reference proteome</keyword>
<dbReference type="Pfam" id="PF07635">
    <property type="entry name" value="PSCyt1"/>
    <property type="match status" value="1"/>
</dbReference>
<protein>
    <submittedName>
        <fullName evidence="6">Chromosome segregation protein</fullName>
    </submittedName>
</protein>
<dbReference type="GO" id="GO:0020037">
    <property type="term" value="F:heme binding"/>
    <property type="evidence" value="ECO:0007669"/>
    <property type="project" value="InterPro"/>
</dbReference>
<dbReference type="AlphaFoldDB" id="A0A512ME54"/>
<evidence type="ECO:0000259" key="3">
    <source>
        <dbReference type="Pfam" id="PF07583"/>
    </source>
</evidence>
<reference evidence="6 7" key="1">
    <citation type="submission" date="2019-07" db="EMBL/GenBank/DDBJ databases">
        <title>Whole genome shotgun sequence of Brevifollis gellanilyticus NBRC 108608.</title>
        <authorList>
            <person name="Hosoyama A."/>
            <person name="Uohara A."/>
            <person name="Ohji S."/>
            <person name="Ichikawa N."/>
        </authorList>
    </citation>
    <scope>NUCLEOTIDE SEQUENCE [LARGE SCALE GENOMIC DNA]</scope>
    <source>
        <strain evidence="6 7">NBRC 108608</strain>
    </source>
</reference>
<dbReference type="PANTHER" id="PTHR35889">
    <property type="entry name" value="CYCLOINULO-OLIGOSACCHARIDE FRUCTANOTRANSFERASE-RELATED"/>
    <property type="match status" value="1"/>
</dbReference>
<evidence type="ECO:0000259" key="5">
    <source>
        <dbReference type="Pfam" id="PF07635"/>
    </source>
</evidence>
<evidence type="ECO:0000313" key="6">
    <source>
        <dbReference type="EMBL" id="GEP45017.1"/>
    </source>
</evidence>
<dbReference type="InterPro" id="IPR011429">
    <property type="entry name" value="Cyt_c_Planctomycete-type"/>
</dbReference>
<dbReference type="GO" id="GO:0009055">
    <property type="term" value="F:electron transfer activity"/>
    <property type="evidence" value="ECO:0007669"/>
    <property type="project" value="InterPro"/>
</dbReference>
<sequence length="872" mass="97048">MENPARLQKAGRRDRSSPDLPRLLPALLLSLAMPASAMAAIDFSRDIQPILSENCYHCHGPDAAKRKGDLRLDDEKAAKSGSTILPGKADESELIKRIFSHDPEEVMPTPKSNRKLTEAQRQLLKQWITEGATWGKHWAFTRIERPSVPAGAKHPIDAFVRAKLAEQKIQPSPRADTATLIRRLSLDLIGLPPVQDTEMGRHGDAESPSQSAKPPVSASVESVALAKDSSLSASPRLSPATTASLNYEKEVETLLSSPHFGERWAWDWLDAARYADSNGYQGDPERTMWPWRDWVVQAVNANMPYDQFTVWQLAGDLLPKATIEQKLASGFNRNHMINGEGGRIAEETRAENVMDRVETTGTVWLGLTMSCTKCHDHKFDALTQRDYYGLYDVFNQTSEDGKGRSGQAAPAMDMSTPAELDRSRKANAAVNKIADEVDAFELKKFPRPEGKPLTESAAFELPGNLPAYIAKTIPRNRGVDPLLEAVGYFKDKDPAYTKLLQRLLTAQREKASASSAVTKVMVMDTLPQLRETFILDKGAYDKPLTTKVSFNTPSVLPPLAKDASRDRLGLAQWIISRDNPLTARVTVNRFWQSIFGIGLVKTAEDFGVQGETPVHRELLDWLAAEFMESGWDVKHLLRLIVTSETYQQSSQFTVQGSQLDPDNRWLARGPRFRLPSWMLRDQALALSGLLNAKLGGPSVKPYQPEGIWEEATFGKKTYVQDHGDSLYRRTLYVFWRRIVGPTMLFDGSTRQVCAIKATRTNTPLHALVTLNDTTYVEAARVLAEKVLSAPGDDHQRLRQAFQTITSRAPKPEELVVLQKQLPKLRAQSAQDAAKLLKVGEAKADPKLAPAEHAAWTSLCLMLLNLDEVLTKE</sequence>
<dbReference type="Pfam" id="PF07587">
    <property type="entry name" value="PSD1"/>
    <property type="match status" value="1"/>
</dbReference>
<dbReference type="PANTHER" id="PTHR35889:SF3">
    <property type="entry name" value="F-BOX DOMAIN-CONTAINING PROTEIN"/>
    <property type="match status" value="1"/>
</dbReference>
<name>A0A512ME54_9BACT</name>
<feature type="signal peptide" evidence="2">
    <location>
        <begin position="1"/>
        <end position="39"/>
    </location>
</feature>
<feature type="region of interest" description="Disordered" evidence="1">
    <location>
        <begin position="193"/>
        <end position="219"/>
    </location>
</feature>
<evidence type="ECO:0000256" key="1">
    <source>
        <dbReference type="SAM" id="MobiDB-lite"/>
    </source>
</evidence>
<gene>
    <name evidence="6" type="ORF">BGE01nite_43080</name>
</gene>
<feature type="domain" description="Cytochrome C Planctomycete-type" evidence="5">
    <location>
        <begin position="55"/>
        <end position="108"/>
    </location>
</feature>
<evidence type="ECO:0000256" key="2">
    <source>
        <dbReference type="SAM" id="SignalP"/>
    </source>
</evidence>
<dbReference type="OrthoDB" id="175422at2"/>
<dbReference type="EMBL" id="BKAG01000040">
    <property type="protein sequence ID" value="GEP45017.1"/>
    <property type="molecule type" value="Genomic_DNA"/>
</dbReference>
<dbReference type="InterPro" id="IPR036909">
    <property type="entry name" value="Cyt_c-like_dom_sf"/>
</dbReference>
<dbReference type="InterPro" id="IPR011444">
    <property type="entry name" value="DUF1549"/>
</dbReference>
<dbReference type="InterPro" id="IPR022655">
    <property type="entry name" value="DUF1553"/>
</dbReference>
<proteinExistence type="predicted"/>
<comment type="caution">
    <text evidence="6">The sequence shown here is derived from an EMBL/GenBank/DDBJ whole genome shotgun (WGS) entry which is preliminary data.</text>
</comment>
<keyword evidence="2" id="KW-0732">Signal</keyword>
<evidence type="ECO:0000313" key="7">
    <source>
        <dbReference type="Proteomes" id="UP000321577"/>
    </source>
</evidence>
<dbReference type="SUPFAM" id="SSF46626">
    <property type="entry name" value="Cytochrome c"/>
    <property type="match status" value="1"/>
</dbReference>
<feature type="chain" id="PRO_5022187148" evidence="2">
    <location>
        <begin position="40"/>
        <end position="872"/>
    </location>
</feature>
<dbReference type="RefSeq" id="WP_146853518.1">
    <property type="nucleotide sequence ID" value="NZ_BKAG01000040.1"/>
</dbReference>
<feature type="domain" description="DUF1549" evidence="3">
    <location>
        <begin position="155"/>
        <end position="398"/>
    </location>
</feature>
<dbReference type="Pfam" id="PF07583">
    <property type="entry name" value="PSCyt2"/>
    <property type="match status" value="1"/>
</dbReference>
<organism evidence="6 7">
    <name type="scientific">Brevifollis gellanilyticus</name>
    <dbReference type="NCBI Taxonomy" id="748831"/>
    <lineage>
        <taxon>Bacteria</taxon>
        <taxon>Pseudomonadati</taxon>
        <taxon>Verrucomicrobiota</taxon>
        <taxon>Verrucomicrobiia</taxon>
        <taxon>Verrucomicrobiales</taxon>
        <taxon>Verrucomicrobiaceae</taxon>
    </lineage>
</organism>
<feature type="domain" description="DUF1553" evidence="4">
    <location>
        <begin position="566"/>
        <end position="819"/>
    </location>
</feature>
<evidence type="ECO:0000259" key="4">
    <source>
        <dbReference type="Pfam" id="PF07587"/>
    </source>
</evidence>
<dbReference type="Proteomes" id="UP000321577">
    <property type="component" value="Unassembled WGS sequence"/>
</dbReference>
<accession>A0A512ME54</accession>